<accession>A0A3P3XR24</accession>
<sequence length="345" mass="38754">MKPKRITIKYIAGQANVSFSTVAKALHNDPVINEKTREKVQKIAKELNYRPNVLAKGLRNSKTKTIGIILNDLQSPFYSEIYKAIGNVINKRGYTMLLSDSSYDEELEMKNVSTMISQGAEGIIISPVTRDSASIRALIDDPIKAVFIDNRPSNPNINCVYVDHEEAAKIATEYLILAGHRNILLLNGPEHLPSSQDFRKGYVKTLIFHGIEVDERLIKNNPISIEKTCIQMRAIFSGEDLIKRNEFTAIVCLSDVIAIGVYESALQLGFGIPDRYSLIGYDNILATKYLNPPLTTVHQPKEQTGLYAINLLLDEIENSHNEHRQIILNPVLINRASVRDIRQSL</sequence>
<dbReference type="PROSITE" id="PS50932">
    <property type="entry name" value="HTH_LACI_2"/>
    <property type="match status" value="1"/>
</dbReference>
<evidence type="ECO:0000256" key="3">
    <source>
        <dbReference type="ARBA" id="ARBA00023163"/>
    </source>
</evidence>
<reference evidence="5" key="1">
    <citation type="submission" date="2017-02" db="EMBL/GenBank/DDBJ databases">
        <authorList>
            <person name="Regsiter A."/>
            <person name="William W."/>
        </authorList>
    </citation>
    <scope>NUCLEOTIDE SEQUENCE</scope>
    <source>
        <strain evidence="5">BdmA 4</strain>
    </source>
</reference>
<dbReference type="InterPro" id="IPR001761">
    <property type="entry name" value="Peripla_BP/Lac1_sug-bd_dom"/>
</dbReference>
<dbReference type="Gene3D" id="3.40.50.2300">
    <property type="match status" value="2"/>
</dbReference>
<dbReference type="Pfam" id="PF00356">
    <property type="entry name" value="LacI"/>
    <property type="match status" value="1"/>
</dbReference>
<keyword evidence="1" id="KW-0805">Transcription regulation</keyword>
<dbReference type="InterPro" id="IPR010982">
    <property type="entry name" value="Lambda_DNA-bd_dom_sf"/>
</dbReference>
<proteinExistence type="predicted"/>
<dbReference type="PANTHER" id="PTHR30146">
    <property type="entry name" value="LACI-RELATED TRANSCRIPTIONAL REPRESSOR"/>
    <property type="match status" value="1"/>
</dbReference>
<dbReference type="SUPFAM" id="SSF47413">
    <property type="entry name" value="lambda repressor-like DNA-binding domains"/>
    <property type="match status" value="1"/>
</dbReference>
<feature type="domain" description="HTH lacI-type" evidence="4">
    <location>
        <begin position="6"/>
        <end position="60"/>
    </location>
</feature>
<dbReference type="Gene3D" id="1.10.260.40">
    <property type="entry name" value="lambda repressor-like DNA-binding domains"/>
    <property type="match status" value="1"/>
</dbReference>
<protein>
    <submittedName>
        <fullName evidence="5">Putative Ribose operon repressor</fullName>
    </submittedName>
</protein>
<dbReference type="InterPro" id="IPR028082">
    <property type="entry name" value="Peripla_BP_I"/>
</dbReference>
<dbReference type="SUPFAM" id="SSF53822">
    <property type="entry name" value="Periplasmic binding protein-like I"/>
    <property type="match status" value="1"/>
</dbReference>
<dbReference type="GO" id="GO:0000976">
    <property type="term" value="F:transcription cis-regulatory region binding"/>
    <property type="evidence" value="ECO:0007669"/>
    <property type="project" value="TreeGrafter"/>
</dbReference>
<gene>
    <name evidence="5" type="ORF">SPIRO4BDMA_50281</name>
</gene>
<evidence type="ECO:0000313" key="5">
    <source>
        <dbReference type="EMBL" id="SLM18766.1"/>
    </source>
</evidence>
<evidence type="ECO:0000256" key="2">
    <source>
        <dbReference type="ARBA" id="ARBA00023125"/>
    </source>
</evidence>
<dbReference type="InterPro" id="IPR000843">
    <property type="entry name" value="HTH_LacI"/>
</dbReference>
<evidence type="ECO:0000259" key="4">
    <source>
        <dbReference type="PROSITE" id="PS50932"/>
    </source>
</evidence>
<dbReference type="Pfam" id="PF00532">
    <property type="entry name" value="Peripla_BP_1"/>
    <property type="match status" value="1"/>
</dbReference>
<evidence type="ECO:0000256" key="1">
    <source>
        <dbReference type="ARBA" id="ARBA00023015"/>
    </source>
</evidence>
<dbReference type="SMART" id="SM00354">
    <property type="entry name" value="HTH_LACI"/>
    <property type="match status" value="1"/>
</dbReference>
<keyword evidence="2" id="KW-0238">DNA-binding</keyword>
<dbReference type="GO" id="GO:0003700">
    <property type="term" value="F:DNA-binding transcription factor activity"/>
    <property type="evidence" value="ECO:0007669"/>
    <property type="project" value="TreeGrafter"/>
</dbReference>
<dbReference type="CDD" id="cd06267">
    <property type="entry name" value="PBP1_LacI_sugar_binding-like"/>
    <property type="match status" value="1"/>
</dbReference>
<name>A0A3P3XR24_9SPIR</name>
<organism evidence="5">
    <name type="scientific">uncultured spirochete</name>
    <dbReference type="NCBI Taxonomy" id="156406"/>
    <lineage>
        <taxon>Bacteria</taxon>
        <taxon>Pseudomonadati</taxon>
        <taxon>Spirochaetota</taxon>
        <taxon>Spirochaetia</taxon>
        <taxon>Spirochaetales</taxon>
        <taxon>environmental samples</taxon>
    </lineage>
</organism>
<dbReference type="CDD" id="cd01392">
    <property type="entry name" value="HTH_LacI"/>
    <property type="match status" value="1"/>
</dbReference>
<dbReference type="PANTHER" id="PTHR30146:SF109">
    <property type="entry name" value="HTH-TYPE TRANSCRIPTIONAL REGULATOR GALS"/>
    <property type="match status" value="1"/>
</dbReference>
<keyword evidence="3" id="KW-0804">Transcription</keyword>
<dbReference type="AlphaFoldDB" id="A0A3P3XR24"/>
<dbReference type="EMBL" id="FWDO01000005">
    <property type="protein sequence ID" value="SLM18766.1"/>
    <property type="molecule type" value="Genomic_DNA"/>
</dbReference>